<feature type="transmembrane region" description="Helical" evidence="1">
    <location>
        <begin position="73"/>
        <end position="94"/>
    </location>
</feature>
<comment type="caution">
    <text evidence="2">The sequence shown here is derived from an EMBL/GenBank/DDBJ whole genome shotgun (WGS) entry which is preliminary data.</text>
</comment>
<feature type="transmembrane region" description="Helical" evidence="1">
    <location>
        <begin position="48"/>
        <end position="67"/>
    </location>
</feature>
<feature type="transmembrane region" description="Helical" evidence="1">
    <location>
        <begin position="106"/>
        <end position="131"/>
    </location>
</feature>
<accession>A0ABQ1MVC4</accession>
<evidence type="ECO:0000256" key="1">
    <source>
        <dbReference type="SAM" id="Phobius"/>
    </source>
</evidence>
<dbReference type="EMBL" id="BMJG01000013">
    <property type="protein sequence ID" value="GGC45728.1"/>
    <property type="molecule type" value="Genomic_DNA"/>
</dbReference>
<name>A0ABQ1MVC4_9MICO</name>
<sequence length="133" mass="14072">MLMFTVPTIAAGIVLLLVRAVLTVAFVREFMVKAKDIPRFAKADGLNVPTAWFVAIAELAAAVSFATGVLAQWAGLGVVVLMLITTSLHVFKWHSKYWASAGGPEYDLLLLVLAAVITAFGAGPIAIPALFGM</sequence>
<reference evidence="3" key="1">
    <citation type="journal article" date="2019" name="Int. J. Syst. Evol. Microbiol.">
        <title>The Global Catalogue of Microorganisms (GCM) 10K type strain sequencing project: providing services to taxonomists for standard genome sequencing and annotation.</title>
        <authorList>
            <consortium name="The Broad Institute Genomics Platform"/>
            <consortium name="The Broad Institute Genome Sequencing Center for Infectious Disease"/>
            <person name="Wu L."/>
            <person name="Ma J."/>
        </authorList>
    </citation>
    <scope>NUCLEOTIDE SEQUENCE [LARGE SCALE GENOMIC DNA]</scope>
    <source>
        <strain evidence="3">CGMCC 1.15472</strain>
    </source>
</reference>
<evidence type="ECO:0000313" key="2">
    <source>
        <dbReference type="EMBL" id="GGC45728.1"/>
    </source>
</evidence>
<keyword evidence="3" id="KW-1185">Reference proteome</keyword>
<keyword evidence="1" id="KW-0812">Transmembrane</keyword>
<dbReference type="Proteomes" id="UP000632322">
    <property type="component" value="Unassembled WGS sequence"/>
</dbReference>
<evidence type="ECO:0000313" key="3">
    <source>
        <dbReference type="Proteomes" id="UP000632322"/>
    </source>
</evidence>
<organism evidence="2 3">
    <name type="scientific">Brevibacterium sediminis</name>
    <dbReference type="NCBI Taxonomy" id="1857024"/>
    <lineage>
        <taxon>Bacteria</taxon>
        <taxon>Bacillati</taxon>
        <taxon>Actinomycetota</taxon>
        <taxon>Actinomycetes</taxon>
        <taxon>Micrococcales</taxon>
        <taxon>Brevibacteriaceae</taxon>
        <taxon>Brevibacterium</taxon>
    </lineage>
</organism>
<proteinExistence type="predicted"/>
<feature type="transmembrane region" description="Helical" evidence="1">
    <location>
        <begin position="6"/>
        <end position="27"/>
    </location>
</feature>
<protein>
    <recommendedName>
        <fullName evidence="4">DoxX family protein</fullName>
    </recommendedName>
</protein>
<gene>
    <name evidence="2" type="ORF">GCM10010974_30020</name>
</gene>
<keyword evidence="1" id="KW-0472">Membrane</keyword>
<keyword evidence="1" id="KW-1133">Transmembrane helix</keyword>
<evidence type="ECO:0008006" key="4">
    <source>
        <dbReference type="Google" id="ProtNLM"/>
    </source>
</evidence>